<evidence type="ECO:0000313" key="2">
    <source>
        <dbReference type="EMBL" id="MFC6892364.1"/>
    </source>
</evidence>
<evidence type="ECO:0000313" key="3">
    <source>
        <dbReference type="Proteomes" id="UP001596296"/>
    </source>
</evidence>
<dbReference type="PANTHER" id="PTHR43591:SF110">
    <property type="entry name" value="RHODANESE DOMAIN-CONTAINING PROTEIN"/>
    <property type="match status" value="1"/>
</dbReference>
<dbReference type="EC" id="2.1.1.-" evidence="2"/>
<dbReference type="PANTHER" id="PTHR43591">
    <property type="entry name" value="METHYLTRANSFERASE"/>
    <property type="match status" value="1"/>
</dbReference>
<sequence>MRRFSPEYLDRTRRGMWADDREALSDLELDSRESVLDVGCGTGELTRVLAEETSPETRLLGIDADRDLLRVARDRNPERVSTCVGDATRIPLRDDSVDLLACQALLINLPDPRAAVREFARVSSDLVATVEPNNADVGVSSTVEREKRLEREAREAYLDGVGTNVALGDRVRELFRREGFRDVTVRRYLHEKRVAPPYSERSMEAAVRKASGSGLDEHRAELEAALSPEAYEDLKGRWRSMGREVIDDMQAGEYERVEVVPFEVTVGRVPS</sequence>
<feature type="domain" description="Methyltransferase type 11" evidence="1">
    <location>
        <begin position="36"/>
        <end position="122"/>
    </location>
</feature>
<dbReference type="GO" id="GO:0032259">
    <property type="term" value="P:methylation"/>
    <property type="evidence" value="ECO:0007669"/>
    <property type="project" value="UniProtKB-KW"/>
</dbReference>
<dbReference type="SUPFAM" id="SSF53335">
    <property type="entry name" value="S-adenosyl-L-methionine-dependent methyltransferases"/>
    <property type="match status" value="1"/>
</dbReference>
<keyword evidence="3" id="KW-1185">Reference proteome</keyword>
<comment type="caution">
    <text evidence="2">The sequence shown here is derived from an EMBL/GenBank/DDBJ whole genome shotgun (WGS) entry which is preliminary data.</text>
</comment>
<dbReference type="GO" id="GO:0008168">
    <property type="term" value="F:methyltransferase activity"/>
    <property type="evidence" value="ECO:0007669"/>
    <property type="project" value="UniProtKB-KW"/>
</dbReference>
<name>A0ABD5US48_9EURY</name>
<keyword evidence="2" id="KW-0808">Transferase</keyword>
<dbReference type="InterPro" id="IPR029063">
    <property type="entry name" value="SAM-dependent_MTases_sf"/>
</dbReference>
<dbReference type="AlphaFoldDB" id="A0ABD5US48"/>
<dbReference type="Gene3D" id="3.40.50.150">
    <property type="entry name" value="Vaccinia Virus protein VP39"/>
    <property type="match status" value="1"/>
</dbReference>
<proteinExistence type="predicted"/>
<dbReference type="CDD" id="cd02440">
    <property type="entry name" value="AdoMet_MTases"/>
    <property type="match status" value="1"/>
</dbReference>
<dbReference type="EMBL" id="JBHSXL010000006">
    <property type="protein sequence ID" value="MFC6892364.1"/>
    <property type="molecule type" value="Genomic_DNA"/>
</dbReference>
<reference evidence="2 3" key="1">
    <citation type="journal article" date="2019" name="Int. J. Syst. Evol. Microbiol.">
        <title>The Global Catalogue of Microorganisms (GCM) 10K type strain sequencing project: providing services to taxonomists for standard genome sequencing and annotation.</title>
        <authorList>
            <consortium name="The Broad Institute Genomics Platform"/>
            <consortium name="The Broad Institute Genome Sequencing Center for Infectious Disease"/>
            <person name="Wu L."/>
            <person name="Ma J."/>
        </authorList>
    </citation>
    <scope>NUCLEOTIDE SEQUENCE [LARGE SCALE GENOMIC DNA]</scope>
    <source>
        <strain evidence="2 3">SKJ47</strain>
    </source>
</reference>
<evidence type="ECO:0000259" key="1">
    <source>
        <dbReference type="Pfam" id="PF08241"/>
    </source>
</evidence>
<dbReference type="Pfam" id="PF08241">
    <property type="entry name" value="Methyltransf_11"/>
    <property type="match status" value="1"/>
</dbReference>
<accession>A0ABD5US48</accession>
<organism evidence="2 3">
    <name type="scientific">Halopenitus salinus</name>
    <dbReference type="NCBI Taxonomy" id="1198295"/>
    <lineage>
        <taxon>Archaea</taxon>
        <taxon>Methanobacteriati</taxon>
        <taxon>Methanobacteriota</taxon>
        <taxon>Stenosarchaea group</taxon>
        <taxon>Halobacteria</taxon>
        <taxon>Halobacteriales</taxon>
        <taxon>Haloferacaceae</taxon>
        <taxon>Halopenitus</taxon>
    </lineage>
</organism>
<gene>
    <name evidence="2" type="ORF">ACFQE9_07035</name>
</gene>
<dbReference type="RefSeq" id="WP_379742398.1">
    <property type="nucleotide sequence ID" value="NZ_JBHSVN010000001.1"/>
</dbReference>
<protein>
    <submittedName>
        <fullName evidence="2">Class I SAM-dependent methyltransferase</fullName>
        <ecNumber evidence="2">2.1.1.-</ecNumber>
    </submittedName>
</protein>
<dbReference type="Proteomes" id="UP001596296">
    <property type="component" value="Unassembled WGS sequence"/>
</dbReference>
<keyword evidence="2" id="KW-0489">Methyltransferase</keyword>
<dbReference type="InterPro" id="IPR013216">
    <property type="entry name" value="Methyltransf_11"/>
</dbReference>